<evidence type="ECO:0000313" key="2">
    <source>
        <dbReference type="EMBL" id="SPP88298.1"/>
    </source>
</evidence>
<keyword evidence="3" id="KW-1185">Reference proteome</keyword>
<evidence type="ECO:0000256" key="1">
    <source>
        <dbReference type="SAM" id="Phobius"/>
    </source>
</evidence>
<organism evidence="2 3">
    <name type="scientific">Drosophila guanche</name>
    <name type="common">Fruit fly</name>
    <dbReference type="NCBI Taxonomy" id="7266"/>
    <lineage>
        <taxon>Eukaryota</taxon>
        <taxon>Metazoa</taxon>
        <taxon>Ecdysozoa</taxon>
        <taxon>Arthropoda</taxon>
        <taxon>Hexapoda</taxon>
        <taxon>Insecta</taxon>
        <taxon>Pterygota</taxon>
        <taxon>Neoptera</taxon>
        <taxon>Endopterygota</taxon>
        <taxon>Diptera</taxon>
        <taxon>Brachycera</taxon>
        <taxon>Muscomorpha</taxon>
        <taxon>Ephydroidea</taxon>
        <taxon>Drosophilidae</taxon>
        <taxon>Drosophila</taxon>
        <taxon>Sophophora</taxon>
    </lineage>
</organism>
<keyword evidence="1" id="KW-0472">Membrane</keyword>
<name>A0A3B0KWB9_DROGU</name>
<dbReference type="AlphaFoldDB" id="A0A3B0KWB9"/>
<dbReference type="EMBL" id="OUUW01000014">
    <property type="protein sequence ID" value="SPP88298.1"/>
    <property type="molecule type" value="Genomic_DNA"/>
</dbReference>
<dbReference type="Proteomes" id="UP000268350">
    <property type="component" value="Unassembled WGS sequence"/>
</dbReference>
<keyword evidence="1" id="KW-0812">Transmembrane</keyword>
<reference evidence="3" key="1">
    <citation type="submission" date="2018-01" db="EMBL/GenBank/DDBJ databases">
        <authorList>
            <person name="Alioto T."/>
            <person name="Alioto T."/>
        </authorList>
    </citation>
    <scope>NUCLEOTIDE SEQUENCE [LARGE SCALE GENOMIC DNA]</scope>
</reference>
<accession>A0A3B0KWB9</accession>
<gene>
    <name evidence="2" type="ORF">DGUA_6G019766</name>
</gene>
<evidence type="ECO:0000313" key="3">
    <source>
        <dbReference type="Proteomes" id="UP000268350"/>
    </source>
</evidence>
<proteinExistence type="predicted"/>
<sequence length="91" mass="10169">MSHPTVVATINKKDLESADDSEEDELCHPTLNGSDTNELHVSICAVVTAAVISYKEIRTIIWHHRIVVIYLLVMHIASLGLWQCLGPAFWT</sequence>
<protein>
    <submittedName>
        <fullName evidence="2">Uncharacterized protein</fullName>
    </submittedName>
</protein>
<feature type="transmembrane region" description="Helical" evidence="1">
    <location>
        <begin position="67"/>
        <end position="90"/>
    </location>
</feature>
<keyword evidence="1" id="KW-1133">Transmembrane helix</keyword>